<evidence type="ECO:0000259" key="4">
    <source>
        <dbReference type="PROSITE" id="PS51465"/>
    </source>
</evidence>
<dbReference type="PANTHER" id="PTHR10913">
    <property type="entry name" value="FOLLISTATIN-RELATED"/>
    <property type="match status" value="1"/>
</dbReference>
<dbReference type="RefSeq" id="XP_014677544.1">
    <property type="nucleotide sequence ID" value="XM_014822058.1"/>
</dbReference>
<evidence type="ECO:0000313" key="6">
    <source>
        <dbReference type="RefSeq" id="XP_014677544.1"/>
    </source>
</evidence>
<dbReference type="SMART" id="SM00280">
    <property type="entry name" value="KAZAL"/>
    <property type="match status" value="3"/>
</dbReference>
<gene>
    <name evidence="6" type="primary">LOC106817394</name>
</gene>
<dbReference type="GO" id="GO:0004867">
    <property type="term" value="F:serine-type endopeptidase inhibitor activity"/>
    <property type="evidence" value="ECO:0007669"/>
    <property type="project" value="UniProtKB-KW"/>
</dbReference>
<name>A0ABM1EZC3_PRICU</name>
<dbReference type="PROSITE" id="PS00282">
    <property type="entry name" value="KAZAL_1"/>
    <property type="match status" value="2"/>
</dbReference>
<dbReference type="Pfam" id="PF07648">
    <property type="entry name" value="Kazal_2"/>
    <property type="match status" value="1"/>
</dbReference>
<dbReference type="CDD" id="cd00104">
    <property type="entry name" value="KAZAL_FS"/>
    <property type="match status" value="3"/>
</dbReference>
<sequence length="171" mass="18160">MTTTAPCQCPRYVRPVCGTDGQTYQNACQLECASAAAGNEGLAVDHDGKCEQSSTAAPCNCLGAIREVCGTDGNTYPNPCMLECAAREQGIRIRVDHDGECQETTTVAPCTCPRSIRKVCGTDGNTYQNQCLLECSAREQGEKIYIAAIVLTKPCHGAPFPILAIYASNSS</sequence>
<reference evidence="6" key="1">
    <citation type="submission" date="2025-08" db="UniProtKB">
        <authorList>
            <consortium name="RefSeq"/>
        </authorList>
    </citation>
    <scope>IDENTIFICATION</scope>
</reference>
<evidence type="ECO:0000256" key="1">
    <source>
        <dbReference type="ARBA" id="ARBA00022690"/>
    </source>
</evidence>
<organism evidence="5 6">
    <name type="scientific">Priapulus caudatus</name>
    <name type="common">Priapulid worm</name>
    <dbReference type="NCBI Taxonomy" id="37621"/>
    <lineage>
        <taxon>Eukaryota</taxon>
        <taxon>Metazoa</taxon>
        <taxon>Ecdysozoa</taxon>
        <taxon>Scalidophora</taxon>
        <taxon>Priapulida</taxon>
        <taxon>Priapulimorpha</taxon>
        <taxon>Priapulimorphida</taxon>
        <taxon>Priapulidae</taxon>
        <taxon>Priapulus</taxon>
    </lineage>
</organism>
<dbReference type="InterPro" id="IPR036058">
    <property type="entry name" value="Kazal_dom_sf"/>
</dbReference>
<feature type="domain" description="Kazal-like" evidence="4">
    <location>
        <begin position="53"/>
        <end position="103"/>
    </location>
</feature>
<dbReference type="InterPro" id="IPR002350">
    <property type="entry name" value="Kazal_dom"/>
</dbReference>
<evidence type="ECO:0000313" key="5">
    <source>
        <dbReference type="Proteomes" id="UP000695022"/>
    </source>
</evidence>
<dbReference type="InterPro" id="IPR050653">
    <property type="entry name" value="Prot_Inhib_GrowthFact_Antg"/>
</dbReference>
<keyword evidence="5" id="KW-1185">Reference proteome</keyword>
<dbReference type="Gene3D" id="3.30.60.30">
    <property type="match status" value="3"/>
</dbReference>
<dbReference type="Pfam" id="PF00050">
    <property type="entry name" value="Kazal_1"/>
    <property type="match status" value="2"/>
</dbReference>
<dbReference type="Proteomes" id="UP000695022">
    <property type="component" value="Unplaced"/>
</dbReference>
<protein>
    <submittedName>
        <fullName evidence="6">Serine protease inhibitor dipetalogastin-like</fullName>
    </submittedName>
</protein>
<proteinExistence type="predicted"/>
<feature type="domain" description="Kazal-like" evidence="4">
    <location>
        <begin position="1"/>
        <end position="52"/>
    </location>
</feature>
<dbReference type="SUPFAM" id="SSF100895">
    <property type="entry name" value="Kazal-type serine protease inhibitors"/>
    <property type="match status" value="3"/>
</dbReference>
<keyword evidence="2 6" id="KW-0722">Serine protease inhibitor</keyword>
<feature type="domain" description="Kazal-like" evidence="4">
    <location>
        <begin position="104"/>
        <end position="157"/>
    </location>
</feature>
<dbReference type="PANTHER" id="PTHR10913:SF45">
    <property type="entry name" value="FOLLISTATIN, ISOFORM A-RELATED"/>
    <property type="match status" value="1"/>
</dbReference>
<keyword evidence="1 6" id="KW-0646">Protease inhibitor</keyword>
<dbReference type="GeneID" id="106817394"/>
<evidence type="ECO:0000256" key="2">
    <source>
        <dbReference type="ARBA" id="ARBA00022900"/>
    </source>
</evidence>
<accession>A0ABM1EZC3</accession>
<keyword evidence="3" id="KW-1015">Disulfide bond</keyword>
<dbReference type="PROSITE" id="PS51465">
    <property type="entry name" value="KAZAL_2"/>
    <property type="match status" value="3"/>
</dbReference>
<evidence type="ECO:0000256" key="3">
    <source>
        <dbReference type="ARBA" id="ARBA00023157"/>
    </source>
</evidence>